<dbReference type="EMBL" id="GBXM01039020">
    <property type="protein sequence ID" value="JAH69557.1"/>
    <property type="molecule type" value="Transcribed_RNA"/>
</dbReference>
<protein>
    <submittedName>
        <fullName evidence="1">Uncharacterized protein</fullName>
    </submittedName>
</protein>
<organism evidence="1">
    <name type="scientific">Anguilla anguilla</name>
    <name type="common">European freshwater eel</name>
    <name type="synonym">Muraena anguilla</name>
    <dbReference type="NCBI Taxonomy" id="7936"/>
    <lineage>
        <taxon>Eukaryota</taxon>
        <taxon>Metazoa</taxon>
        <taxon>Chordata</taxon>
        <taxon>Craniata</taxon>
        <taxon>Vertebrata</taxon>
        <taxon>Euteleostomi</taxon>
        <taxon>Actinopterygii</taxon>
        <taxon>Neopterygii</taxon>
        <taxon>Teleostei</taxon>
        <taxon>Anguilliformes</taxon>
        <taxon>Anguillidae</taxon>
        <taxon>Anguilla</taxon>
    </lineage>
</organism>
<accession>A0A0E9UUS4</accession>
<reference evidence="1" key="2">
    <citation type="journal article" date="2015" name="Fish Shellfish Immunol.">
        <title>Early steps in the European eel (Anguilla anguilla)-Vibrio vulnificus interaction in the gills: Role of the RtxA13 toxin.</title>
        <authorList>
            <person name="Callol A."/>
            <person name="Pajuelo D."/>
            <person name="Ebbesson L."/>
            <person name="Teles M."/>
            <person name="MacKenzie S."/>
            <person name="Amaro C."/>
        </authorList>
    </citation>
    <scope>NUCLEOTIDE SEQUENCE</scope>
</reference>
<reference evidence="1" key="1">
    <citation type="submission" date="2014-11" db="EMBL/GenBank/DDBJ databases">
        <authorList>
            <person name="Amaro Gonzalez C."/>
        </authorList>
    </citation>
    <scope>NUCLEOTIDE SEQUENCE</scope>
</reference>
<sequence length="13" mass="1538">MTSLKLKKDNCTR</sequence>
<evidence type="ECO:0000313" key="1">
    <source>
        <dbReference type="EMBL" id="JAH69557.1"/>
    </source>
</evidence>
<name>A0A0E9UUS4_ANGAN</name>
<proteinExistence type="predicted"/>